<dbReference type="Proteomes" id="UP000095214">
    <property type="component" value="Chromosome"/>
</dbReference>
<feature type="transmembrane region" description="Helical" evidence="6">
    <location>
        <begin position="228"/>
        <end position="249"/>
    </location>
</feature>
<comment type="similarity">
    <text evidence="2">Belongs to the TerC family.</text>
</comment>
<evidence type="ECO:0000313" key="7">
    <source>
        <dbReference type="EMBL" id="AOS46617.1"/>
    </source>
</evidence>
<dbReference type="OrthoDB" id="5242957at2"/>
<evidence type="ECO:0000256" key="6">
    <source>
        <dbReference type="SAM" id="Phobius"/>
    </source>
</evidence>
<feature type="transmembrane region" description="Helical" evidence="6">
    <location>
        <begin position="302"/>
        <end position="322"/>
    </location>
</feature>
<reference evidence="7 8" key="1">
    <citation type="submission" date="2016-09" db="EMBL/GenBank/DDBJ databases">
        <title>Complete genome sequence of Actinomyces hongkongensis HKU8.</title>
        <authorList>
            <person name="Gao Y.-X."/>
            <person name="Zhou Y.-Y."/>
            <person name="Xie Y."/>
            <person name="Wang M."/>
            <person name="Wang S.-J."/>
            <person name="Shen S.-G."/>
        </authorList>
    </citation>
    <scope>NUCLEOTIDE SEQUENCE [LARGE SCALE GENOMIC DNA]</scope>
    <source>
        <strain evidence="7 8">HKU8</strain>
    </source>
</reference>
<keyword evidence="4 6" id="KW-1133">Transmembrane helix</keyword>
<feature type="transmembrane region" description="Helical" evidence="6">
    <location>
        <begin position="129"/>
        <end position="145"/>
    </location>
</feature>
<feature type="transmembrane region" description="Helical" evidence="6">
    <location>
        <begin position="256"/>
        <end position="276"/>
    </location>
</feature>
<name>A0A1D8B0E2_9ACTO</name>
<dbReference type="EMBL" id="CP017298">
    <property type="protein sequence ID" value="AOS46617.1"/>
    <property type="molecule type" value="Genomic_DNA"/>
</dbReference>
<dbReference type="PANTHER" id="PTHR30238">
    <property type="entry name" value="MEMBRANE BOUND PREDICTED REDOX MODULATOR"/>
    <property type="match status" value="1"/>
</dbReference>
<dbReference type="Pfam" id="PF03741">
    <property type="entry name" value="TerC"/>
    <property type="match status" value="1"/>
</dbReference>
<evidence type="ECO:0000313" key="8">
    <source>
        <dbReference type="Proteomes" id="UP000095214"/>
    </source>
</evidence>
<feature type="transmembrane region" description="Helical" evidence="6">
    <location>
        <begin position="6"/>
        <end position="23"/>
    </location>
</feature>
<proteinExistence type="inferred from homology"/>
<dbReference type="AlphaFoldDB" id="A0A1D8B0E2"/>
<dbReference type="KEGG" id="phon:BH719_00870"/>
<evidence type="ECO:0000256" key="4">
    <source>
        <dbReference type="ARBA" id="ARBA00022989"/>
    </source>
</evidence>
<keyword evidence="5 6" id="KW-0472">Membrane</keyword>
<evidence type="ECO:0000256" key="5">
    <source>
        <dbReference type="ARBA" id="ARBA00023136"/>
    </source>
</evidence>
<dbReference type="STRING" id="178339.BH719_00870"/>
<keyword evidence="3 6" id="KW-0812">Transmembrane</keyword>
<evidence type="ECO:0000256" key="2">
    <source>
        <dbReference type="ARBA" id="ARBA00007511"/>
    </source>
</evidence>
<evidence type="ECO:0000256" key="3">
    <source>
        <dbReference type="ARBA" id="ARBA00022692"/>
    </source>
</evidence>
<dbReference type="NCBIfam" id="TIGR03718">
    <property type="entry name" value="R_switched_Alx"/>
    <property type="match status" value="1"/>
</dbReference>
<feature type="transmembrane region" description="Helical" evidence="6">
    <location>
        <begin position="43"/>
        <end position="65"/>
    </location>
</feature>
<dbReference type="InterPro" id="IPR022369">
    <property type="entry name" value="Integral_membrane_TerC_rswitch"/>
</dbReference>
<protein>
    <submittedName>
        <fullName evidence="7">Tellurium resistance protein TerC</fullName>
    </submittedName>
</protein>
<feature type="transmembrane region" description="Helical" evidence="6">
    <location>
        <begin position="199"/>
        <end position="222"/>
    </location>
</feature>
<dbReference type="RefSeq" id="WP_009399960.1">
    <property type="nucleotide sequence ID" value="NZ_CP017298.1"/>
</dbReference>
<accession>A0A1D8B0E2</accession>
<dbReference type="GO" id="GO:0016020">
    <property type="term" value="C:membrane"/>
    <property type="evidence" value="ECO:0007669"/>
    <property type="project" value="UniProtKB-SubCell"/>
</dbReference>
<sequence length="332" mass="36179">MTVHPWAWAVLAVIALALFAFDFAGHARRPHPPSSGEALRWTLFYAGLAVLFGIGVWLAAGAAYAQEFYTGWAMEWSLSVDNLFVFILIMKSFRVPREYQQKALLFGIVIALVLRLAFILAGAALVSRFSAVFLVFGLWLEWTAFTQIREALRGRDGDGEEYRENGFVRRVRRVLPVTDGYTGNRFLHRHGGRTSITPLFLVVMALGSADLMFAFDSIPAIFGVTSEPFLVFSCTVFALMGLRQLFFLVDSLLSRLVYLGFGLGAILAFIGVKLILEALRGGALPFVAGGAPLTALPEISSALSLCVVVSVLAVTVVASLVASSTKEGTTRE</sequence>
<dbReference type="PANTHER" id="PTHR30238:SF0">
    <property type="entry name" value="THYLAKOID MEMBRANE PROTEIN TERC, CHLOROPLASTIC"/>
    <property type="match status" value="1"/>
</dbReference>
<comment type="subcellular location">
    <subcellularLocation>
        <location evidence="1">Membrane</location>
        <topology evidence="1">Multi-pass membrane protein</topology>
    </subcellularLocation>
</comment>
<organism evidence="7 8">
    <name type="scientific">Pauljensenia hongkongensis</name>
    <dbReference type="NCBI Taxonomy" id="178339"/>
    <lineage>
        <taxon>Bacteria</taxon>
        <taxon>Bacillati</taxon>
        <taxon>Actinomycetota</taxon>
        <taxon>Actinomycetes</taxon>
        <taxon>Actinomycetales</taxon>
        <taxon>Actinomycetaceae</taxon>
        <taxon>Pauljensenia</taxon>
    </lineage>
</organism>
<gene>
    <name evidence="7" type="ORF">BH719_00870</name>
</gene>
<feature type="transmembrane region" description="Helical" evidence="6">
    <location>
        <begin position="103"/>
        <end position="123"/>
    </location>
</feature>
<keyword evidence="8" id="KW-1185">Reference proteome</keyword>
<evidence type="ECO:0000256" key="1">
    <source>
        <dbReference type="ARBA" id="ARBA00004141"/>
    </source>
</evidence>
<feature type="transmembrane region" description="Helical" evidence="6">
    <location>
        <begin position="71"/>
        <end position="91"/>
    </location>
</feature>
<dbReference type="InterPro" id="IPR005496">
    <property type="entry name" value="Integral_membrane_TerC"/>
</dbReference>